<protein>
    <recommendedName>
        <fullName evidence="12">Vomeronasal type-1 receptor</fullName>
    </recommendedName>
</protein>
<keyword evidence="8 12" id="KW-0472">Membrane</keyword>
<dbReference type="PANTHER" id="PTHR24062">
    <property type="entry name" value="VOMERONASAL TYPE-1 RECEPTOR"/>
    <property type="match status" value="1"/>
</dbReference>
<evidence type="ECO:0000256" key="9">
    <source>
        <dbReference type="ARBA" id="ARBA00023157"/>
    </source>
</evidence>
<keyword evidence="9" id="KW-1015">Disulfide bond</keyword>
<evidence type="ECO:0000256" key="8">
    <source>
        <dbReference type="ARBA" id="ARBA00023136"/>
    </source>
</evidence>
<comment type="subcellular location">
    <subcellularLocation>
        <location evidence="1 12">Cell membrane</location>
        <topology evidence="1 12">Multi-pass membrane protein</topology>
    </subcellularLocation>
</comment>
<evidence type="ECO:0000256" key="5">
    <source>
        <dbReference type="ARBA" id="ARBA00022692"/>
    </source>
</evidence>
<feature type="transmembrane region" description="Helical" evidence="12">
    <location>
        <begin position="9"/>
        <end position="30"/>
    </location>
</feature>
<evidence type="ECO:0000313" key="14">
    <source>
        <dbReference type="Ensembl" id="ENSMUSP00000157477.2"/>
    </source>
</evidence>
<keyword evidence="10 12" id="KW-0675">Receptor</keyword>
<organism evidence="14 16">
    <name type="scientific">Mus musculus</name>
    <name type="common">Mouse</name>
    <dbReference type="NCBI Taxonomy" id="10090"/>
    <lineage>
        <taxon>Eukaryota</taxon>
        <taxon>Metazoa</taxon>
        <taxon>Chordata</taxon>
        <taxon>Craniata</taxon>
        <taxon>Vertebrata</taxon>
        <taxon>Euteleostomi</taxon>
        <taxon>Mammalia</taxon>
        <taxon>Eutheria</taxon>
        <taxon>Euarchontoglires</taxon>
        <taxon>Glires</taxon>
        <taxon>Rodentia</taxon>
        <taxon>Myomorpha</taxon>
        <taxon>Muroidea</taxon>
        <taxon>Muridae</taxon>
        <taxon>Murinae</taxon>
        <taxon>Mus</taxon>
        <taxon>Mus</taxon>
    </lineage>
</organism>
<dbReference type="VEuPathDB" id="HostDB:ENSMUSG00000082316"/>
<name>A0A494B935_MOUSE</name>
<evidence type="ECO:0000256" key="7">
    <source>
        <dbReference type="ARBA" id="ARBA00023040"/>
    </source>
</evidence>
<keyword evidence="4 12" id="KW-0589">Pheromone response</keyword>
<evidence type="ECO:0000256" key="3">
    <source>
        <dbReference type="ARBA" id="ARBA00022475"/>
    </source>
</evidence>
<gene>
    <name evidence="14 15" type="primary">Vmn1r221</name>
</gene>
<comment type="similarity">
    <text evidence="2 12">Belongs to the G-protein coupled receptor 1 family.</text>
</comment>
<sequence>MVLKYINKIIFLFMTVVGSLGNMSVSANYMFSWWGSPEKKPIHVILIHLAFTNILILLTKGLPKTVAAFGLRNFLDDIGCKIIVYLERVARGLSICTSSLLTVVQAIIISPRASGWRKLKPKSAWHILPFLLFFWILNGLISMNLIHSITSTGLNMSQLSNSKNYCYFMQESQEIKWIVLPLMVLRDAVFQGAMGGASGYMVFLLHKHHQHVLYIQNSKLLYRTPPELRAAQSVLLLMLCFVFFYWTDCAFSIILSLSSRDNTLMANTLEFVTLGYATFSPLVLIHRDRILVECWYVQMEKLRKCLSHLYVQ</sequence>
<dbReference type="Gene3D" id="1.20.1070.10">
    <property type="entry name" value="Rhodopsin 7-helix transmembrane proteins"/>
    <property type="match status" value="1"/>
</dbReference>
<dbReference type="GO" id="GO:0007606">
    <property type="term" value="P:sensory perception of chemical stimulus"/>
    <property type="evidence" value="ECO:0007669"/>
    <property type="project" value="UniProtKB-ARBA"/>
</dbReference>
<feature type="transmembrane region" description="Helical" evidence="12">
    <location>
        <begin position="127"/>
        <end position="146"/>
    </location>
</feature>
<dbReference type="GO" id="GO:0019236">
    <property type="term" value="P:response to pheromone"/>
    <property type="evidence" value="ECO:0007669"/>
    <property type="project" value="UniProtKB-KW"/>
</dbReference>
<reference evidence="14 16" key="1">
    <citation type="journal article" date="2009" name="PLoS Biol.">
        <title>Lineage-specific biology revealed by a finished genome assembly of the mouse.</title>
        <authorList>
            <consortium name="Mouse Genome Sequencing Consortium"/>
            <person name="Church D.M."/>
            <person name="Goodstadt L."/>
            <person name="Hillier L.W."/>
            <person name="Zody M.C."/>
            <person name="Goldstein S."/>
            <person name="She X."/>
            <person name="Bult C.J."/>
            <person name="Agarwala R."/>
            <person name="Cherry J.L."/>
            <person name="DiCuccio M."/>
            <person name="Hlavina W."/>
            <person name="Kapustin Y."/>
            <person name="Meric P."/>
            <person name="Maglott D."/>
            <person name="Birtle Z."/>
            <person name="Marques A.C."/>
            <person name="Graves T."/>
            <person name="Zhou S."/>
            <person name="Teague B."/>
            <person name="Potamousis K."/>
            <person name="Churas C."/>
            <person name="Place M."/>
            <person name="Herschleb J."/>
            <person name="Runnheim R."/>
            <person name="Forrest D."/>
            <person name="Amos-Landgraf J."/>
            <person name="Schwartz D.C."/>
            <person name="Cheng Z."/>
            <person name="Lindblad-Toh K."/>
            <person name="Eichler E.E."/>
            <person name="Ponting C.P."/>
        </authorList>
    </citation>
    <scope>NUCLEOTIDE SEQUENCE [LARGE SCALE GENOMIC DNA]</scope>
    <source>
        <strain evidence="14 16">C57BL/6J</strain>
    </source>
</reference>
<dbReference type="GeneTree" id="ENSGT01030000234553"/>
<keyword evidence="7 12" id="KW-0297">G-protein coupled receptor</keyword>
<feature type="transmembrane region" description="Helical" evidence="12">
    <location>
        <begin position="42"/>
        <end position="62"/>
    </location>
</feature>
<keyword evidence="6 12" id="KW-1133">Transmembrane helix</keyword>
<accession>A0A494B935</accession>
<dbReference type="FunFam" id="1.20.1070.10:FF:000051">
    <property type="entry name" value="Vomeronasal type-1 receptor"/>
    <property type="match status" value="1"/>
</dbReference>
<evidence type="ECO:0000256" key="2">
    <source>
        <dbReference type="ARBA" id="ARBA00010663"/>
    </source>
</evidence>
<evidence type="ECO:0000256" key="4">
    <source>
        <dbReference type="ARBA" id="ARBA00022507"/>
    </source>
</evidence>
<dbReference type="OMA" id="WIDCVIT"/>
<dbReference type="SUPFAM" id="SSF81321">
    <property type="entry name" value="Family A G protein-coupled receptor-like"/>
    <property type="match status" value="1"/>
</dbReference>
<evidence type="ECO:0000256" key="12">
    <source>
        <dbReference type="RuleBase" id="RU364061"/>
    </source>
</evidence>
<dbReference type="InterPro" id="IPR004072">
    <property type="entry name" value="Vmron_rcpt_1"/>
</dbReference>
<evidence type="ECO:0000256" key="1">
    <source>
        <dbReference type="ARBA" id="ARBA00004651"/>
    </source>
</evidence>
<feature type="transmembrane region" description="Helical" evidence="12">
    <location>
        <begin position="266"/>
        <end position="285"/>
    </location>
</feature>
<keyword evidence="5 12" id="KW-0812">Transmembrane</keyword>
<dbReference type="OrthoDB" id="9623738at2759"/>
<evidence type="ECO:0000313" key="15">
    <source>
        <dbReference type="MGI" id="MGI:4438449"/>
    </source>
</evidence>
<keyword evidence="3 12" id="KW-1003">Cell membrane</keyword>
<feature type="transmembrane region" description="Helical" evidence="12">
    <location>
        <begin position="227"/>
        <end position="246"/>
    </location>
</feature>
<proteinExistence type="inferred from homology"/>
<dbReference type="PRINTS" id="PR01534">
    <property type="entry name" value="VOMERONASL1R"/>
</dbReference>
<dbReference type="PROSITE" id="PS50262">
    <property type="entry name" value="G_PROTEIN_RECEP_F1_2"/>
    <property type="match status" value="1"/>
</dbReference>
<feature type="domain" description="G-protein coupled receptors family 1 profile" evidence="13">
    <location>
        <begin position="21"/>
        <end position="284"/>
    </location>
</feature>
<dbReference type="InterPro" id="IPR017452">
    <property type="entry name" value="GPCR_Rhodpsn_7TM"/>
</dbReference>
<dbReference type="Ensembl" id="ENSMUST00000236177.2">
    <property type="protein sequence ID" value="ENSMUSP00000157606.2"/>
    <property type="gene ID" value="ENSMUSG00000082316.5"/>
</dbReference>
<keyword evidence="16" id="KW-1185">Reference proteome</keyword>
<dbReference type="Pfam" id="PF03402">
    <property type="entry name" value="V1R"/>
    <property type="match status" value="1"/>
</dbReference>
<dbReference type="AlphaFoldDB" id="A0A494B935"/>
<keyword evidence="11 12" id="KW-0807">Transducer</keyword>
<dbReference type="MGI" id="MGI:4438449">
    <property type="gene designation" value="Vmn1r221"/>
</dbReference>
<dbReference type="KEGG" id="mmu:100312485"/>
<dbReference type="RefSeq" id="NP_001161014.1">
    <property type="nucleotide sequence ID" value="NM_001167542.1"/>
</dbReference>
<dbReference type="Proteomes" id="UP000000589">
    <property type="component" value="Chromosome 13"/>
</dbReference>
<dbReference type="Ensembl" id="ENSMUST00000122275.3">
    <property type="protein sequence ID" value="ENSMUSP00000157477.2"/>
    <property type="gene ID" value="ENSMUSG00000082316.5"/>
</dbReference>
<evidence type="ECO:0000313" key="16">
    <source>
        <dbReference type="Proteomes" id="UP000000589"/>
    </source>
</evidence>
<evidence type="ECO:0000256" key="11">
    <source>
        <dbReference type="ARBA" id="ARBA00023224"/>
    </source>
</evidence>
<dbReference type="SMR" id="A0A494B935"/>
<reference evidence="14" key="3">
    <citation type="submission" date="2025-05" db="UniProtKB">
        <authorList>
            <consortium name="Ensembl"/>
        </authorList>
    </citation>
    <scope>IDENTIFICATION</scope>
    <source>
        <strain evidence="14">C57BL/6J</strain>
    </source>
</reference>
<dbReference type="GO" id="GO:0005886">
    <property type="term" value="C:plasma membrane"/>
    <property type="evidence" value="ECO:0000318"/>
    <property type="project" value="GO_Central"/>
</dbReference>
<reference evidence="14" key="2">
    <citation type="journal article" date="2011" name="PLoS Biol.">
        <title>Modernizing reference genome assemblies.</title>
        <authorList>
            <person name="Church D.M."/>
            <person name="Schneider V.A."/>
            <person name="Graves T."/>
            <person name="Auger K."/>
            <person name="Cunningham F."/>
            <person name="Bouk N."/>
            <person name="Chen H.C."/>
            <person name="Agarwala R."/>
            <person name="McLaren W.M."/>
            <person name="Ritchie G.R."/>
            <person name="Albracht D."/>
            <person name="Kremitzki M."/>
            <person name="Rock S."/>
            <person name="Kotkiewicz H."/>
            <person name="Kremitzki C."/>
            <person name="Wollam A."/>
            <person name="Trani L."/>
            <person name="Fulton L."/>
            <person name="Fulton R."/>
            <person name="Matthews L."/>
            <person name="Whitehead S."/>
            <person name="Chow W."/>
            <person name="Torrance J."/>
            <person name="Dunn M."/>
            <person name="Harden G."/>
            <person name="Threadgold G."/>
            <person name="Wood J."/>
            <person name="Collins J."/>
            <person name="Heath P."/>
            <person name="Griffiths G."/>
            <person name="Pelan S."/>
            <person name="Grafham D."/>
            <person name="Eichler E.E."/>
            <person name="Weinstock G."/>
            <person name="Mardis E.R."/>
            <person name="Wilson R.K."/>
            <person name="Howe K."/>
            <person name="Flicek P."/>
            <person name="Hubbard T."/>
        </authorList>
    </citation>
    <scope>NUCLEOTIDE SEQUENCE [LARGE SCALE GENOMIC DNA]</scope>
    <source>
        <strain evidence="14">C57BL/6J</strain>
    </source>
</reference>
<evidence type="ECO:0000259" key="13">
    <source>
        <dbReference type="PROSITE" id="PS50262"/>
    </source>
</evidence>
<dbReference type="GO" id="GO:0005550">
    <property type="term" value="F:pheromone binding"/>
    <property type="evidence" value="ECO:0000318"/>
    <property type="project" value="GO_Central"/>
</dbReference>
<dbReference type="AGR" id="MGI:4438449"/>
<dbReference type="GO" id="GO:0016503">
    <property type="term" value="F:pheromone receptor activity"/>
    <property type="evidence" value="ECO:0007669"/>
    <property type="project" value="InterPro"/>
</dbReference>
<evidence type="ECO:0000256" key="6">
    <source>
        <dbReference type="ARBA" id="ARBA00022989"/>
    </source>
</evidence>
<evidence type="ECO:0000256" key="10">
    <source>
        <dbReference type="ARBA" id="ARBA00023170"/>
    </source>
</evidence>
<dbReference type="GeneID" id="100312485"/>
<dbReference type="CTD" id="100312485"/>